<name>A0AAV8UWX2_9RHOD</name>
<dbReference type="InterPro" id="IPR036390">
    <property type="entry name" value="WH_DNA-bd_sf"/>
</dbReference>
<dbReference type="GO" id="GO:0022627">
    <property type="term" value="C:cytosolic small ribosomal subunit"/>
    <property type="evidence" value="ECO:0007669"/>
    <property type="project" value="TreeGrafter"/>
</dbReference>
<dbReference type="FunFam" id="1.10.10.10:FF:000118">
    <property type="entry name" value="40S ribosomal protein S19"/>
    <property type="match status" value="1"/>
</dbReference>
<evidence type="ECO:0000313" key="5">
    <source>
        <dbReference type="Proteomes" id="UP001157974"/>
    </source>
</evidence>
<dbReference type="SMART" id="SM01413">
    <property type="entry name" value="Ribosomal_S19e"/>
    <property type="match status" value="1"/>
</dbReference>
<keyword evidence="5" id="KW-1185">Reference proteome</keyword>
<protein>
    <submittedName>
        <fullName evidence="4">Uncharacterized protein</fullName>
    </submittedName>
</protein>
<dbReference type="GO" id="GO:0006412">
    <property type="term" value="P:translation"/>
    <property type="evidence" value="ECO:0007669"/>
    <property type="project" value="InterPro"/>
</dbReference>
<dbReference type="Gene3D" id="1.10.10.10">
    <property type="entry name" value="Winged helix-like DNA-binding domain superfamily/Winged helix DNA-binding domain"/>
    <property type="match status" value="1"/>
</dbReference>
<dbReference type="InterPro" id="IPR036388">
    <property type="entry name" value="WH-like_DNA-bd_sf"/>
</dbReference>
<keyword evidence="2" id="KW-0689">Ribosomal protein</keyword>
<dbReference type="GO" id="GO:0003735">
    <property type="term" value="F:structural constituent of ribosome"/>
    <property type="evidence" value="ECO:0007669"/>
    <property type="project" value="InterPro"/>
</dbReference>
<dbReference type="PANTHER" id="PTHR11710:SF0">
    <property type="entry name" value="40S RIBOSOMAL PROTEIN S19"/>
    <property type="match status" value="1"/>
</dbReference>
<evidence type="ECO:0000256" key="3">
    <source>
        <dbReference type="ARBA" id="ARBA00023274"/>
    </source>
</evidence>
<sequence length="154" mass="16908">MQRSITGFTVKDVAPADFVSAYSAHLKTQEDFELPKWVDIAKTGTHKELAPYDPDWFYVRVASLARKVYLRQGTGVGAYRKVYGGSKSNGTRPSHFRKASGGVIRAGLKQLEKLGIIEKHPNGGRRVTRKGQVEMDTKASEILATQIEATGGAE</sequence>
<evidence type="ECO:0000256" key="1">
    <source>
        <dbReference type="ARBA" id="ARBA00010014"/>
    </source>
</evidence>
<dbReference type="InterPro" id="IPR001266">
    <property type="entry name" value="Ribosomal_eS19"/>
</dbReference>
<dbReference type="AlphaFoldDB" id="A0AAV8UWX2"/>
<keyword evidence="3" id="KW-0687">Ribonucleoprotein</keyword>
<gene>
    <name evidence="4" type="ORF">NDN08_002590</name>
</gene>
<organism evidence="4 5">
    <name type="scientific">Rhodosorus marinus</name>
    <dbReference type="NCBI Taxonomy" id="101924"/>
    <lineage>
        <taxon>Eukaryota</taxon>
        <taxon>Rhodophyta</taxon>
        <taxon>Stylonematophyceae</taxon>
        <taxon>Stylonematales</taxon>
        <taxon>Stylonemataceae</taxon>
        <taxon>Rhodosorus</taxon>
    </lineage>
</organism>
<comment type="similarity">
    <text evidence="1">Belongs to the eukaryotic ribosomal protein eS19 family.</text>
</comment>
<reference evidence="4 5" key="1">
    <citation type="journal article" date="2023" name="Nat. Commun.">
        <title>Origin of minicircular mitochondrial genomes in red algae.</title>
        <authorList>
            <person name="Lee Y."/>
            <person name="Cho C.H."/>
            <person name="Lee Y.M."/>
            <person name="Park S.I."/>
            <person name="Yang J.H."/>
            <person name="West J.A."/>
            <person name="Bhattacharya D."/>
            <person name="Yoon H.S."/>
        </authorList>
    </citation>
    <scope>NUCLEOTIDE SEQUENCE [LARGE SCALE GENOMIC DNA]</scope>
    <source>
        <strain evidence="4 5">CCMP1338</strain>
        <tissue evidence="4">Whole cell</tissue>
    </source>
</reference>
<evidence type="ECO:0000313" key="4">
    <source>
        <dbReference type="EMBL" id="KAJ8906091.1"/>
    </source>
</evidence>
<dbReference type="Proteomes" id="UP001157974">
    <property type="component" value="Unassembled WGS sequence"/>
</dbReference>
<dbReference type="EMBL" id="JAMWBK010000004">
    <property type="protein sequence ID" value="KAJ8906091.1"/>
    <property type="molecule type" value="Genomic_DNA"/>
</dbReference>
<evidence type="ECO:0000256" key="2">
    <source>
        <dbReference type="ARBA" id="ARBA00022980"/>
    </source>
</evidence>
<comment type="caution">
    <text evidence="4">The sequence shown here is derived from an EMBL/GenBank/DDBJ whole genome shotgun (WGS) entry which is preliminary data.</text>
</comment>
<accession>A0AAV8UWX2</accession>
<dbReference type="PANTHER" id="PTHR11710">
    <property type="entry name" value="40S RIBOSOMAL PROTEIN S19"/>
    <property type="match status" value="1"/>
</dbReference>
<dbReference type="GO" id="GO:0000028">
    <property type="term" value="P:ribosomal small subunit assembly"/>
    <property type="evidence" value="ECO:0007669"/>
    <property type="project" value="TreeGrafter"/>
</dbReference>
<dbReference type="SUPFAM" id="SSF46785">
    <property type="entry name" value="Winged helix' DNA-binding domain"/>
    <property type="match status" value="1"/>
</dbReference>
<dbReference type="Pfam" id="PF01090">
    <property type="entry name" value="Ribosomal_S19e"/>
    <property type="match status" value="1"/>
</dbReference>
<proteinExistence type="inferred from homology"/>
<dbReference type="GO" id="GO:0003723">
    <property type="term" value="F:RNA binding"/>
    <property type="evidence" value="ECO:0007669"/>
    <property type="project" value="TreeGrafter"/>
</dbReference>